<protein>
    <submittedName>
        <fullName evidence="4">Uncharacterized protein</fullName>
    </submittedName>
</protein>
<name>A0AAV5MF27_9ROSI</name>
<dbReference type="AlphaFoldDB" id="A0AAV5MF27"/>
<accession>A0AAV5MF27</accession>
<evidence type="ECO:0000313" key="4">
    <source>
        <dbReference type="EMBL" id="GKV47619.1"/>
    </source>
</evidence>
<dbReference type="PANTHER" id="PTHR32054">
    <property type="entry name" value="HEAVY CHAIN, PUTATIVE, EXPRESSED-RELATED-RELATED"/>
    <property type="match status" value="1"/>
</dbReference>
<dbReference type="EMBL" id="BPVZ01000232">
    <property type="protein sequence ID" value="GKV47619.1"/>
    <property type="molecule type" value="Genomic_DNA"/>
</dbReference>
<dbReference type="GO" id="GO:0009903">
    <property type="term" value="P:chloroplast avoidance movement"/>
    <property type="evidence" value="ECO:0007669"/>
    <property type="project" value="TreeGrafter"/>
</dbReference>
<dbReference type="InterPro" id="IPR008545">
    <property type="entry name" value="Web"/>
</dbReference>
<dbReference type="Pfam" id="PF05701">
    <property type="entry name" value="WEMBL"/>
    <property type="match status" value="1"/>
</dbReference>
<evidence type="ECO:0000313" key="5">
    <source>
        <dbReference type="Proteomes" id="UP001054252"/>
    </source>
</evidence>
<dbReference type="GO" id="GO:0005829">
    <property type="term" value="C:cytosol"/>
    <property type="evidence" value="ECO:0007669"/>
    <property type="project" value="TreeGrafter"/>
</dbReference>
<evidence type="ECO:0000256" key="3">
    <source>
        <dbReference type="SAM" id="Coils"/>
    </source>
</evidence>
<comment type="similarity">
    <text evidence="1">Belongs to the WEB family.</text>
</comment>
<proteinExistence type="inferred from homology"/>
<dbReference type="Proteomes" id="UP001054252">
    <property type="component" value="Unassembled WGS sequence"/>
</dbReference>
<dbReference type="PANTHER" id="PTHR32054:SF42">
    <property type="entry name" value="WEB FAMILY PROTEIN"/>
    <property type="match status" value="1"/>
</dbReference>
<evidence type="ECO:0000256" key="2">
    <source>
        <dbReference type="ARBA" id="ARBA00023054"/>
    </source>
</evidence>
<evidence type="ECO:0000256" key="1">
    <source>
        <dbReference type="ARBA" id="ARBA00005485"/>
    </source>
</evidence>
<dbReference type="GO" id="GO:0009904">
    <property type="term" value="P:chloroplast accumulation movement"/>
    <property type="evidence" value="ECO:0007669"/>
    <property type="project" value="TreeGrafter"/>
</dbReference>
<keyword evidence="2 3" id="KW-0175">Coiled coil</keyword>
<sequence length="467" mass="53266">MLTPNLDLFLFWLESLADLERSKRTLQDIFSKLRTVTEAKQLAIQATEAVKIQAKQLQTTKSEQYSESSTIRKQELEGARELYINSAIELDAAKQELNQIRQDFDAALEAKLVAFQQAAEAQRAAKAQSERVAELSKEILAMKEAIQQLKFVTQEALQQHAEILEARDALELSYKNAKEEAERKFLALKKEFDPELTRNLELKLAETTEQVEYLQIEMNKAHASEMDSIRVITKELNEATRTLQRAAEDESSLRNLVCSLKMELDEVRREQVEAKKEAERECIAEKKMTEEDAVKLDKLLSETENARREGEKMKKKVEELKQEAETSRRMEDEIEKKLEIVSREVVEAKQVEKKAVDEMKALSAGNVNRESGGKIKISVEQFESLKKKVEESGPIAEKKVEAAMAELKEINASNEEVTKKLEANLKAIEEIKGATEMTLKSAEMAEAVQSMVESELRKWRQEDEVVA</sequence>
<feature type="coiled-coil region" evidence="3">
    <location>
        <begin position="83"/>
        <end position="351"/>
    </location>
</feature>
<organism evidence="4 5">
    <name type="scientific">Rubroshorea leprosula</name>
    <dbReference type="NCBI Taxonomy" id="152421"/>
    <lineage>
        <taxon>Eukaryota</taxon>
        <taxon>Viridiplantae</taxon>
        <taxon>Streptophyta</taxon>
        <taxon>Embryophyta</taxon>
        <taxon>Tracheophyta</taxon>
        <taxon>Spermatophyta</taxon>
        <taxon>Magnoliopsida</taxon>
        <taxon>eudicotyledons</taxon>
        <taxon>Gunneridae</taxon>
        <taxon>Pentapetalae</taxon>
        <taxon>rosids</taxon>
        <taxon>malvids</taxon>
        <taxon>Malvales</taxon>
        <taxon>Dipterocarpaceae</taxon>
        <taxon>Rubroshorea</taxon>
    </lineage>
</organism>
<comment type="caution">
    <text evidence="4">The sequence shown here is derived from an EMBL/GenBank/DDBJ whole genome shotgun (WGS) entry which is preliminary data.</text>
</comment>
<gene>
    <name evidence="4" type="ORF">SLEP1_g54503</name>
</gene>
<keyword evidence="5" id="KW-1185">Reference proteome</keyword>
<reference evidence="4 5" key="1">
    <citation type="journal article" date="2021" name="Commun. Biol.">
        <title>The genome of Shorea leprosula (Dipterocarpaceae) highlights the ecological relevance of drought in aseasonal tropical rainforests.</title>
        <authorList>
            <person name="Ng K.K.S."/>
            <person name="Kobayashi M.J."/>
            <person name="Fawcett J.A."/>
            <person name="Hatakeyama M."/>
            <person name="Paape T."/>
            <person name="Ng C.H."/>
            <person name="Ang C.C."/>
            <person name="Tnah L.H."/>
            <person name="Lee C.T."/>
            <person name="Nishiyama T."/>
            <person name="Sese J."/>
            <person name="O'Brien M.J."/>
            <person name="Copetti D."/>
            <person name="Mohd Noor M.I."/>
            <person name="Ong R.C."/>
            <person name="Putra M."/>
            <person name="Sireger I.Z."/>
            <person name="Indrioko S."/>
            <person name="Kosugi Y."/>
            <person name="Izuno A."/>
            <person name="Isagi Y."/>
            <person name="Lee S.L."/>
            <person name="Shimizu K.K."/>
        </authorList>
    </citation>
    <scope>NUCLEOTIDE SEQUENCE [LARGE SCALE GENOMIC DNA]</scope>
    <source>
        <strain evidence="4">214</strain>
    </source>
</reference>